<accession>A0A016V3P5</accession>
<protein>
    <submittedName>
        <fullName evidence="1">Uncharacterized protein</fullName>
    </submittedName>
</protein>
<dbReference type="AlphaFoldDB" id="A0A016V3P5"/>
<organism evidence="1 2">
    <name type="scientific">Ancylostoma ceylanicum</name>
    <dbReference type="NCBI Taxonomy" id="53326"/>
    <lineage>
        <taxon>Eukaryota</taxon>
        <taxon>Metazoa</taxon>
        <taxon>Ecdysozoa</taxon>
        <taxon>Nematoda</taxon>
        <taxon>Chromadorea</taxon>
        <taxon>Rhabditida</taxon>
        <taxon>Rhabditina</taxon>
        <taxon>Rhabditomorpha</taxon>
        <taxon>Strongyloidea</taxon>
        <taxon>Ancylostomatidae</taxon>
        <taxon>Ancylostomatinae</taxon>
        <taxon>Ancylostoma</taxon>
    </lineage>
</organism>
<evidence type="ECO:0000313" key="2">
    <source>
        <dbReference type="Proteomes" id="UP000024635"/>
    </source>
</evidence>
<proteinExistence type="predicted"/>
<evidence type="ECO:0000313" key="1">
    <source>
        <dbReference type="EMBL" id="EYC21363.1"/>
    </source>
</evidence>
<comment type="caution">
    <text evidence="1">The sequence shown here is derived from an EMBL/GenBank/DDBJ whole genome shotgun (WGS) entry which is preliminary data.</text>
</comment>
<keyword evidence="2" id="KW-1185">Reference proteome</keyword>
<gene>
    <name evidence="1" type="primary">Acey_s0019.g3773</name>
    <name evidence="1" type="ORF">Y032_0019g3773</name>
</gene>
<name>A0A016V3P5_9BILA</name>
<dbReference type="EMBL" id="JARK01001355">
    <property type="protein sequence ID" value="EYC21363.1"/>
    <property type="molecule type" value="Genomic_DNA"/>
</dbReference>
<dbReference type="OrthoDB" id="5852160at2759"/>
<sequence>MSPNIRSRREKANELIRRGENLAKVLQMSKAMQTRFKLIPKAALNKVTVAGIRDMSLGRVKDGKPVGMCFWI</sequence>
<dbReference type="Proteomes" id="UP000024635">
    <property type="component" value="Unassembled WGS sequence"/>
</dbReference>
<reference evidence="2" key="1">
    <citation type="journal article" date="2015" name="Nat. Genet.">
        <title>The genome and transcriptome of the zoonotic hookworm Ancylostoma ceylanicum identify infection-specific gene families.</title>
        <authorList>
            <person name="Schwarz E.M."/>
            <person name="Hu Y."/>
            <person name="Antoshechkin I."/>
            <person name="Miller M.M."/>
            <person name="Sternberg P.W."/>
            <person name="Aroian R.V."/>
        </authorList>
    </citation>
    <scope>NUCLEOTIDE SEQUENCE</scope>
    <source>
        <strain evidence="2">HY135</strain>
    </source>
</reference>